<dbReference type="Proteomes" id="UP001549162">
    <property type="component" value="Unassembled WGS sequence"/>
</dbReference>
<proteinExistence type="predicted"/>
<comment type="caution">
    <text evidence="2">The sequence shown here is derived from an EMBL/GenBank/DDBJ whole genome shotgun (WGS) entry which is preliminary data.</text>
</comment>
<keyword evidence="1" id="KW-1133">Transmembrane helix</keyword>
<accession>A0ABV2JB85</accession>
<dbReference type="EMBL" id="JBEPMA010000003">
    <property type="protein sequence ID" value="MET3617135.1"/>
    <property type="molecule type" value="Genomic_DNA"/>
</dbReference>
<sequence length="188" mass="22851">MNYFIRDTIFLIIALIILFIIYRKKKTIKDNNFVIEIFSFINLFLLYLQGTPYKEFLKFLIFIGFIVFIWLINFLLMRINKKFVDSKIYLIIISVGSVFSQFIFYTIHGNYKEVFLYNRKEFVYILIFIVIFEFLVKLMLDNRLLCNLFVEKDKTRTVFLISETVFILIFMIESIINILNLNYLNFLY</sequence>
<feature type="transmembrane region" description="Helical" evidence="1">
    <location>
        <begin position="160"/>
        <end position="179"/>
    </location>
</feature>
<keyword evidence="1" id="KW-0472">Membrane</keyword>
<feature type="transmembrane region" description="Helical" evidence="1">
    <location>
        <begin position="88"/>
        <end position="107"/>
    </location>
</feature>
<evidence type="ECO:0000256" key="1">
    <source>
        <dbReference type="SAM" id="Phobius"/>
    </source>
</evidence>
<organism evidence="2 3">
    <name type="scientific">Peptoniphilus olsenii</name>
    <dbReference type="NCBI Taxonomy" id="411570"/>
    <lineage>
        <taxon>Bacteria</taxon>
        <taxon>Bacillati</taxon>
        <taxon>Bacillota</taxon>
        <taxon>Tissierellia</taxon>
        <taxon>Tissierellales</taxon>
        <taxon>Peptoniphilaceae</taxon>
        <taxon>Peptoniphilus</taxon>
    </lineage>
</organism>
<evidence type="ECO:0000313" key="3">
    <source>
        <dbReference type="Proteomes" id="UP001549162"/>
    </source>
</evidence>
<keyword evidence="3" id="KW-1185">Reference proteome</keyword>
<protein>
    <submittedName>
        <fullName evidence="2">Uncharacterized protein</fullName>
    </submittedName>
</protein>
<feature type="transmembrane region" description="Helical" evidence="1">
    <location>
        <begin position="34"/>
        <end position="50"/>
    </location>
</feature>
<reference evidence="2 3" key="1">
    <citation type="submission" date="2024-06" db="EMBL/GenBank/DDBJ databases">
        <title>Genomic Encyclopedia of Type Strains, Phase IV (KMG-IV): sequencing the most valuable type-strain genomes for metagenomic binning, comparative biology and taxonomic classification.</title>
        <authorList>
            <person name="Goeker M."/>
        </authorList>
    </citation>
    <scope>NUCLEOTIDE SEQUENCE [LARGE SCALE GENOMIC DNA]</scope>
    <source>
        <strain evidence="2 3">DSM 21460</strain>
    </source>
</reference>
<feature type="transmembrane region" description="Helical" evidence="1">
    <location>
        <begin position="56"/>
        <end position="76"/>
    </location>
</feature>
<evidence type="ECO:0000313" key="2">
    <source>
        <dbReference type="EMBL" id="MET3617135.1"/>
    </source>
</evidence>
<gene>
    <name evidence="2" type="ORF">ABID14_000763</name>
</gene>
<feature type="transmembrane region" description="Helical" evidence="1">
    <location>
        <begin position="6"/>
        <end position="22"/>
    </location>
</feature>
<keyword evidence="1" id="KW-0812">Transmembrane</keyword>
<feature type="transmembrane region" description="Helical" evidence="1">
    <location>
        <begin position="122"/>
        <end position="140"/>
    </location>
</feature>
<name>A0ABV2JB85_9FIRM</name>